<name>A0A564WA20_9FIRM</name>
<feature type="domain" description="Uroporphyrinogen decarboxylase (URO-D)" evidence="1">
    <location>
        <begin position="114"/>
        <end position="292"/>
    </location>
</feature>
<dbReference type="GO" id="GO:0006779">
    <property type="term" value="P:porphyrin-containing compound biosynthetic process"/>
    <property type="evidence" value="ECO:0007669"/>
    <property type="project" value="InterPro"/>
</dbReference>
<dbReference type="PANTHER" id="PTHR47099:SF1">
    <property type="entry name" value="METHYLCOBAMIDE:COM METHYLTRANSFERASE MTBA"/>
    <property type="match status" value="1"/>
</dbReference>
<dbReference type="InterPro" id="IPR000257">
    <property type="entry name" value="Uroporphyrinogen_deCOase"/>
</dbReference>
<dbReference type="Proteomes" id="UP000408482">
    <property type="component" value="Unassembled WGS sequence"/>
</dbReference>
<keyword evidence="2" id="KW-0808">Transferase</keyword>
<gene>
    <name evidence="2" type="ORF">RSSSTS7063_01443</name>
</gene>
<dbReference type="SUPFAM" id="SSF51726">
    <property type="entry name" value="UROD/MetE-like"/>
    <property type="match status" value="1"/>
</dbReference>
<evidence type="ECO:0000313" key="3">
    <source>
        <dbReference type="Proteomes" id="UP000408482"/>
    </source>
</evidence>
<dbReference type="Pfam" id="PF01208">
    <property type="entry name" value="URO-D"/>
    <property type="match status" value="1"/>
</dbReference>
<protein>
    <submittedName>
        <fullName evidence="2">Methylcobalamin:coenzyme M methyltransferase</fullName>
    </submittedName>
</protein>
<dbReference type="EMBL" id="CABHNW010000173">
    <property type="protein sequence ID" value="VUX40832.1"/>
    <property type="molecule type" value="Genomic_DNA"/>
</dbReference>
<dbReference type="PANTHER" id="PTHR47099">
    <property type="entry name" value="METHYLCOBAMIDE:COM METHYLTRANSFERASE MTBA"/>
    <property type="match status" value="1"/>
</dbReference>
<dbReference type="AlphaFoldDB" id="A0A564WA20"/>
<dbReference type="GO" id="GO:0008168">
    <property type="term" value="F:methyltransferase activity"/>
    <property type="evidence" value="ECO:0007669"/>
    <property type="project" value="UniProtKB-KW"/>
</dbReference>
<sequence length="331" mass="38481">MLTKRQNMLEVIRGGKPDRFVKQYEGLTFVLNTPYQTKYPMMPEGPGAPTVKCGWGYYNSWPAGTPGAFPLHDPEHLVCPDVSEWKKYVKAPDINYTAEDWKECQETVAGIDRNETMVTAMVAPGVFEMCHYLCEIQNTMINFYEEPEAMHELIEYITEWELKWAEQVCTYMKPDVVFHHDDWGTQKSTFISVDMFREFFMDSYKRIYGYYHDHGVELIIHHNDSYSATLVPTMIEMGIDVWQGCMSVNDLPKLIKEYGKDITFMGGIDNGKVDRFDWNQEMIEESTDQLCRDCGKLYFIPCTTHGLNFSCIPGVYEAVDKEIDKMTKEMF</sequence>
<keyword evidence="3" id="KW-1185">Reference proteome</keyword>
<organism evidence="2 3">
    <name type="scientific">Blautia luti</name>
    <dbReference type="NCBI Taxonomy" id="89014"/>
    <lineage>
        <taxon>Bacteria</taxon>
        <taxon>Bacillati</taxon>
        <taxon>Bacillota</taxon>
        <taxon>Clostridia</taxon>
        <taxon>Lachnospirales</taxon>
        <taxon>Lachnospiraceae</taxon>
        <taxon>Blautia</taxon>
    </lineage>
</organism>
<accession>A0A564WA20</accession>
<dbReference type="InterPro" id="IPR052024">
    <property type="entry name" value="Methanogen_methyltrans"/>
</dbReference>
<dbReference type="GO" id="GO:0032259">
    <property type="term" value="P:methylation"/>
    <property type="evidence" value="ECO:0007669"/>
    <property type="project" value="UniProtKB-KW"/>
</dbReference>
<evidence type="ECO:0000313" key="2">
    <source>
        <dbReference type="EMBL" id="VUX40832.1"/>
    </source>
</evidence>
<dbReference type="InterPro" id="IPR038071">
    <property type="entry name" value="UROD/MetE-like_sf"/>
</dbReference>
<proteinExistence type="predicted"/>
<dbReference type="GO" id="GO:0004853">
    <property type="term" value="F:uroporphyrinogen decarboxylase activity"/>
    <property type="evidence" value="ECO:0007669"/>
    <property type="project" value="InterPro"/>
</dbReference>
<evidence type="ECO:0000259" key="1">
    <source>
        <dbReference type="Pfam" id="PF01208"/>
    </source>
</evidence>
<dbReference type="RefSeq" id="WP_144095697.1">
    <property type="nucleotide sequence ID" value="NZ_CABHMX010000089.1"/>
</dbReference>
<dbReference type="Gene3D" id="3.20.20.210">
    <property type="match status" value="1"/>
</dbReference>
<keyword evidence="2" id="KW-0489">Methyltransferase</keyword>
<reference evidence="2 3" key="1">
    <citation type="submission" date="2019-07" db="EMBL/GenBank/DDBJ databases">
        <authorList>
            <person name="Hibberd C M."/>
            <person name="Gehrig L. J."/>
            <person name="Chang H.-W."/>
            <person name="Venkatesh S."/>
        </authorList>
    </citation>
    <scope>NUCLEOTIDE SEQUENCE [LARGE SCALE GENOMIC DNA]</scope>
    <source>
        <strain evidence="2">Blautia_luti_SSTS_Bg7063</strain>
    </source>
</reference>